<dbReference type="GO" id="GO:0015074">
    <property type="term" value="P:DNA integration"/>
    <property type="evidence" value="ECO:0007669"/>
    <property type="project" value="InterPro"/>
</dbReference>
<feature type="domain" description="Transposase Tc1-like" evidence="3">
    <location>
        <begin position="839"/>
        <end position="911"/>
    </location>
</feature>
<evidence type="ECO:0000256" key="2">
    <source>
        <dbReference type="SAM" id="MobiDB-lite"/>
    </source>
</evidence>
<dbReference type="InterPro" id="IPR009057">
    <property type="entry name" value="Homeodomain-like_sf"/>
</dbReference>
<dbReference type="Proteomes" id="UP000835052">
    <property type="component" value="Unassembled WGS sequence"/>
</dbReference>
<dbReference type="InterPro" id="IPR038717">
    <property type="entry name" value="Tc1-like_DDE_dom"/>
</dbReference>
<dbReference type="InterPro" id="IPR002492">
    <property type="entry name" value="Transposase_Tc1-like"/>
</dbReference>
<evidence type="ECO:0000313" key="6">
    <source>
        <dbReference type="Proteomes" id="UP000835052"/>
    </source>
</evidence>
<dbReference type="PANTHER" id="PTHR12975:SF6">
    <property type="entry name" value="TRAFFICKING PROTEIN PARTICLE COMPLEX SUBUNIT 8"/>
    <property type="match status" value="1"/>
</dbReference>
<feature type="compositionally biased region" description="Polar residues" evidence="2">
    <location>
        <begin position="640"/>
        <end position="651"/>
    </location>
</feature>
<evidence type="ECO:0000256" key="1">
    <source>
        <dbReference type="ARBA" id="ARBA00004123"/>
    </source>
</evidence>
<evidence type="ECO:0000259" key="4">
    <source>
        <dbReference type="Pfam" id="PF13358"/>
    </source>
</evidence>
<keyword evidence="6" id="KW-1185">Reference proteome</keyword>
<evidence type="ECO:0008006" key="7">
    <source>
        <dbReference type="Google" id="ProtNLM"/>
    </source>
</evidence>
<protein>
    <recommendedName>
        <fullName evidence="7">Transposable element Tcb1 transposase</fullName>
    </recommendedName>
</protein>
<dbReference type="OrthoDB" id="5773751at2759"/>
<reference evidence="5" key="1">
    <citation type="submission" date="2020-10" db="EMBL/GenBank/DDBJ databases">
        <authorList>
            <person name="Kikuchi T."/>
        </authorList>
    </citation>
    <scope>NUCLEOTIDE SEQUENCE</scope>
    <source>
        <strain evidence="5">NKZ352</strain>
    </source>
</reference>
<dbReference type="PANTHER" id="PTHR12975">
    <property type="entry name" value="TRANSPORT PROTEIN TRAPP"/>
    <property type="match status" value="1"/>
</dbReference>
<sequence length="1109" mass="126249">MYEPMEVDGEGSSSWPYLRWDHMPSEIKRSIIRHLPFKDKQNMMLVDWECFNICSTLPNRLIELSISEHSTASLLKTSVVMRWKNDRGRIVSKCVDYRGRYSQQDCPDHTKEALRAFLNIWKRSKIRNVLIEIPCFEDLKNLWDHEMQQKQATNILTKSLTIRTNDYRLVEYAVNATQNTKLEISLMANDYGGMDKCIFDQQKIREAKSLILWSLTSNISDNQLCRLGVRNLRVKSENITNDGIIRFIKEWQEGKRKIQRLHISSPKLDLAYISEKIYCLSWKDLTDICQIVWREVDEEGYTYATKGPNAQPAAMGLIQVEGMPTFILRPIKMTAAQNEMFVRRCGNCKEQPPPTAPRRRSAASRMAQSPLVAVLASSSANSRLQQRGFQSLSHLLAPFATHDVSIREPTSGQTINSNVRLDIRDITKDGHLLSLSVLPHVLHQALQNADNVEDALEKFENVLSRWAEPADQEALAIYLASIFVVSVSDENPLGELSKLIQTQQTLHHPGSTNVIPPYCSMPKWVSSHPKSLKHYILLQDELVDDASRTSHFYEQMCSTYGKECCQVLRLSANNSEVEKSIKKSWNTFDELNMFLTRGLEDARNHAASSIAATSTTLAPNSSSSSVSTISSTFPRVSPNPDLSSSPKVSRSESNFPLFQFPNRTFSEADATECTSVLKKFVSEALVPYVEREMRHLLEQIGTRRGIIGKSITSNMKKWFTAGTVQSTVSSPSSYSWDCTEMQVRRLADLAFVFGIYSLAYQQYRSVKKDFESDQAMIHHALASPSLWVVKNGLTMMTLAGMFGVTKAGISQFLKRQKAQDGSTNSQRTGRPRVTDRNDDRNILKTSRTNPRLTAPAIRREVFLNSPSPPSVSTVKRRLNAAGIMGRRPVKKPLISEKNRAARVKWAKEHLNWTRQDWNKILWSDESKFLLFGSDGIQWVRRPIGSRYHPKYQLPTVKHGGGSCMVWGAFSGSGIGPLHRVNGIMDKHVYKDILQNQMLPHLRAMGRGSVYQQDNDPKHTSLFVKDWFKSRRVNVMGWPSQSPDLNPIEHLWEELERRCANKRAKNCNEKFAQLLSEWNQIPMSTIDTLLNSMQRRCQAVIDARGFATKY</sequence>
<feature type="compositionally biased region" description="Low complexity" evidence="2">
    <location>
        <begin position="613"/>
        <end position="632"/>
    </location>
</feature>
<dbReference type="GO" id="GO:0005634">
    <property type="term" value="C:nucleus"/>
    <property type="evidence" value="ECO:0007669"/>
    <property type="project" value="UniProtKB-SubCell"/>
</dbReference>
<dbReference type="SUPFAM" id="SSF46689">
    <property type="entry name" value="Homeodomain-like"/>
    <property type="match status" value="1"/>
</dbReference>
<dbReference type="InterPro" id="IPR024420">
    <property type="entry name" value="TRAPP_III_complex_Trs85"/>
</dbReference>
<gene>
    <name evidence="5" type="ORF">CAUJ_LOCUS593</name>
</gene>
<organism evidence="5 6">
    <name type="scientific">Caenorhabditis auriculariae</name>
    <dbReference type="NCBI Taxonomy" id="2777116"/>
    <lineage>
        <taxon>Eukaryota</taxon>
        <taxon>Metazoa</taxon>
        <taxon>Ecdysozoa</taxon>
        <taxon>Nematoda</taxon>
        <taxon>Chromadorea</taxon>
        <taxon>Rhabditida</taxon>
        <taxon>Rhabditina</taxon>
        <taxon>Rhabditomorpha</taxon>
        <taxon>Rhabditoidea</taxon>
        <taxon>Rhabditidae</taxon>
        <taxon>Peloderinae</taxon>
        <taxon>Caenorhabditis</taxon>
    </lineage>
</organism>
<evidence type="ECO:0000313" key="5">
    <source>
        <dbReference type="EMBL" id="CAD6184674.1"/>
    </source>
</evidence>
<dbReference type="Pfam" id="PF01498">
    <property type="entry name" value="HTH_Tnp_Tc3_2"/>
    <property type="match status" value="1"/>
</dbReference>
<feature type="region of interest" description="Disordered" evidence="2">
    <location>
        <begin position="613"/>
        <end position="651"/>
    </location>
</feature>
<dbReference type="GO" id="GO:0003677">
    <property type="term" value="F:DNA binding"/>
    <property type="evidence" value="ECO:0007669"/>
    <property type="project" value="InterPro"/>
</dbReference>
<proteinExistence type="predicted"/>
<dbReference type="AlphaFoldDB" id="A0A8S1GP63"/>
<comment type="caution">
    <text evidence="5">The sequence shown here is derived from an EMBL/GenBank/DDBJ whole genome shotgun (WGS) entry which is preliminary data.</text>
</comment>
<feature type="domain" description="Tc1-like transposase DDE" evidence="4">
    <location>
        <begin position="920"/>
        <end position="1065"/>
    </location>
</feature>
<accession>A0A8S1GP63</accession>
<feature type="compositionally biased region" description="Basic and acidic residues" evidence="2">
    <location>
        <begin position="832"/>
        <end position="842"/>
    </location>
</feature>
<dbReference type="Pfam" id="PF13358">
    <property type="entry name" value="DDE_3"/>
    <property type="match status" value="1"/>
</dbReference>
<dbReference type="EMBL" id="CAJGYM010000001">
    <property type="protein sequence ID" value="CAD6184674.1"/>
    <property type="molecule type" value="Genomic_DNA"/>
</dbReference>
<dbReference type="GO" id="GO:0006313">
    <property type="term" value="P:DNA transposition"/>
    <property type="evidence" value="ECO:0007669"/>
    <property type="project" value="InterPro"/>
</dbReference>
<dbReference type="Gene3D" id="3.30.420.10">
    <property type="entry name" value="Ribonuclease H-like superfamily/Ribonuclease H"/>
    <property type="match status" value="1"/>
</dbReference>
<dbReference type="InterPro" id="IPR036397">
    <property type="entry name" value="RNaseH_sf"/>
</dbReference>
<feature type="region of interest" description="Disordered" evidence="2">
    <location>
        <begin position="815"/>
        <end position="850"/>
    </location>
</feature>
<feature type="compositionally biased region" description="Polar residues" evidence="2">
    <location>
        <begin position="819"/>
        <end position="828"/>
    </location>
</feature>
<name>A0A8S1GP63_9PELO</name>
<dbReference type="Pfam" id="PF12739">
    <property type="entry name" value="TRAPPC-Trs85"/>
    <property type="match status" value="1"/>
</dbReference>
<dbReference type="GO" id="GO:1990072">
    <property type="term" value="C:TRAPPIII protein complex"/>
    <property type="evidence" value="ECO:0007669"/>
    <property type="project" value="TreeGrafter"/>
</dbReference>
<comment type="subcellular location">
    <subcellularLocation>
        <location evidence="1">Nucleus</location>
    </subcellularLocation>
</comment>
<evidence type="ECO:0000259" key="3">
    <source>
        <dbReference type="Pfam" id="PF01498"/>
    </source>
</evidence>